<evidence type="ECO:0000259" key="15">
    <source>
        <dbReference type="Pfam" id="PF07715"/>
    </source>
</evidence>
<comment type="similarity">
    <text evidence="11 12">Belongs to the TonB-dependent receptor family.</text>
</comment>
<keyword evidence="4" id="KW-0410">Iron transport</keyword>
<dbReference type="Gene3D" id="2.40.170.20">
    <property type="entry name" value="TonB-dependent receptor, beta-barrel domain"/>
    <property type="match status" value="1"/>
</dbReference>
<evidence type="ECO:0000256" key="3">
    <source>
        <dbReference type="ARBA" id="ARBA00022452"/>
    </source>
</evidence>
<dbReference type="PROSITE" id="PS52016">
    <property type="entry name" value="TONB_DEPENDENT_REC_3"/>
    <property type="match status" value="1"/>
</dbReference>
<dbReference type="Pfam" id="PF00593">
    <property type="entry name" value="TonB_dep_Rec_b-barrel"/>
    <property type="match status" value="1"/>
</dbReference>
<protein>
    <submittedName>
        <fullName evidence="16">TonB-dependent receptor</fullName>
    </submittedName>
</protein>
<evidence type="ECO:0000256" key="11">
    <source>
        <dbReference type="PROSITE-ProRule" id="PRU01360"/>
    </source>
</evidence>
<feature type="chain" id="PRO_5047061266" evidence="13">
    <location>
        <begin position="20"/>
        <end position="786"/>
    </location>
</feature>
<dbReference type="PANTHER" id="PTHR32552:SF81">
    <property type="entry name" value="TONB-DEPENDENT OUTER MEMBRANE RECEPTOR"/>
    <property type="match status" value="1"/>
</dbReference>
<dbReference type="Proteomes" id="UP001259803">
    <property type="component" value="Unassembled WGS sequence"/>
</dbReference>
<dbReference type="SUPFAM" id="SSF56935">
    <property type="entry name" value="Porins"/>
    <property type="match status" value="1"/>
</dbReference>
<keyword evidence="16" id="KW-0675">Receptor</keyword>
<evidence type="ECO:0000256" key="5">
    <source>
        <dbReference type="ARBA" id="ARBA00022692"/>
    </source>
</evidence>
<dbReference type="EMBL" id="JAVRHS010000002">
    <property type="protein sequence ID" value="MDT0575317.1"/>
    <property type="molecule type" value="Genomic_DNA"/>
</dbReference>
<dbReference type="RefSeq" id="WP_311340161.1">
    <property type="nucleotide sequence ID" value="NZ_JAVRHS010000002.1"/>
</dbReference>
<evidence type="ECO:0000256" key="8">
    <source>
        <dbReference type="ARBA" id="ARBA00023077"/>
    </source>
</evidence>
<feature type="domain" description="TonB-dependent receptor plug" evidence="15">
    <location>
        <begin position="57"/>
        <end position="166"/>
    </location>
</feature>
<gene>
    <name evidence="16" type="ORF">RM533_03870</name>
</gene>
<evidence type="ECO:0000256" key="13">
    <source>
        <dbReference type="SAM" id="SignalP"/>
    </source>
</evidence>
<feature type="signal peptide" evidence="13">
    <location>
        <begin position="1"/>
        <end position="19"/>
    </location>
</feature>
<evidence type="ECO:0000256" key="6">
    <source>
        <dbReference type="ARBA" id="ARBA00023004"/>
    </source>
</evidence>
<dbReference type="InterPro" id="IPR012910">
    <property type="entry name" value="Plug_dom"/>
</dbReference>
<keyword evidence="5 11" id="KW-0812">Transmembrane</keyword>
<keyword evidence="8 12" id="KW-0798">TonB box</keyword>
<dbReference type="PANTHER" id="PTHR32552">
    <property type="entry name" value="FERRICHROME IRON RECEPTOR-RELATED"/>
    <property type="match status" value="1"/>
</dbReference>
<proteinExistence type="inferred from homology"/>
<dbReference type="InterPro" id="IPR039426">
    <property type="entry name" value="TonB-dep_rcpt-like"/>
</dbReference>
<reference evidence="16 17" key="1">
    <citation type="submission" date="2023-09" db="EMBL/GenBank/DDBJ databases">
        <authorList>
            <person name="Rey-Velasco X."/>
        </authorList>
    </citation>
    <scope>NUCLEOTIDE SEQUENCE [LARGE SCALE GENOMIC DNA]</scope>
    <source>
        <strain evidence="16 17">F390</strain>
    </source>
</reference>
<dbReference type="InterPro" id="IPR000531">
    <property type="entry name" value="Beta-barrel_TonB"/>
</dbReference>
<evidence type="ECO:0000256" key="12">
    <source>
        <dbReference type="RuleBase" id="RU003357"/>
    </source>
</evidence>
<accession>A0ABU2ZFE3</accession>
<dbReference type="Pfam" id="PF07715">
    <property type="entry name" value="Plug"/>
    <property type="match status" value="1"/>
</dbReference>
<evidence type="ECO:0000256" key="4">
    <source>
        <dbReference type="ARBA" id="ARBA00022496"/>
    </source>
</evidence>
<evidence type="ECO:0000259" key="14">
    <source>
        <dbReference type="Pfam" id="PF00593"/>
    </source>
</evidence>
<keyword evidence="7" id="KW-0406">Ion transport</keyword>
<evidence type="ECO:0000256" key="2">
    <source>
        <dbReference type="ARBA" id="ARBA00022448"/>
    </source>
</evidence>
<organism evidence="16 17">
    <name type="scientific">Croceicoccus esteveae</name>
    <dbReference type="NCBI Taxonomy" id="3075597"/>
    <lineage>
        <taxon>Bacteria</taxon>
        <taxon>Pseudomonadati</taxon>
        <taxon>Pseudomonadota</taxon>
        <taxon>Alphaproteobacteria</taxon>
        <taxon>Sphingomonadales</taxon>
        <taxon>Erythrobacteraceae</taxon>
        <taxon>Croceicoccus</taxon>
    </lineage>
</organism>
<evidence type="ECO:0000256" key="7">
    <source>
        <dbReference type="ARBA" id="ARBA00023065"/>
    </source>
</evidence>
<evidence type="ECO:0000256" key="9">
    <source>
        <dbReference type="ARBA" id="ARBA00023136"/>
    </source>
</evidence>
<dbReference type="CDD" id="cd01347">
    <property type="entry name" value="ligand_gated_channel"/>
    <property type="match status" value="1"/>
</dbReference>
<evidence type="ECO:0000256" key="10">
    <source>
        <dbReference type="ARBA" id="ARBA00023237"/>
    </source>
</evidence>
<keyword evidence="3 11" id="KW-1134">Transmembrane beta strand</keyword>
<evidence type="ECO:0000313" key="16">
    <source>
        <dbReference type="EMBL" id="MDT0575317.1"/>
    </source>
</evidence>
<feature type="domain" description="TonB-dependent receptor-like beta-barrel" evidence="14">
    <location>
        <begin position="292"/>
        <end position="748"/>
    </location>
</feature>
<keyword evidence="10 11" id="KW-0998">Cell outer membrane</keyword>
<keyword evidence="2 11" id="KW-0813">Transport</keyword>
<keyword evidence="17" id="KW-1185">Reference proteome</keyword>
<name>A0ABU2ZFE3_9SPHN</name>
<keyword evidence="9 11" id="KW-0472">Membrane</keyword>
<keyword evidence="13" id="KW-0732">Signal</keyword>
<comment type="caution">
    <text evidence="16">The sequence shown here is derived from an EMBL/GenBank/DDBJ whole genome shotgun (WGS) entry which is preliminary data.</text>
</comment>
<evidence type="ECO:0000313" key="17">
    <source>
        <dbReference type="Proteomes" id="UP001259803"/>
    </source>
</evidence>
<keyword evidence="6" id="KW-0408">Iron</keyword>
<comment type="subcellular location">
    <subcellularLocation>
        <location evidence="1 11">Cell outer membrane</location>
        <topology evidence="1 11">Multi-pass membrane protein</topology>
    </subcellularLocation>
</comment>
<sequence>MVSGLAIAFAGLSAQGAGAQTIPPAPADDDAGVFVDDAQPLGSNAIIVTAQRREQNLQDVPVAISALNEDYLRERNVTSIDQIGSVAPNVLIQRGASNSSVAQISIRGATTINPSLTWEPTAGIYLDGVYLGKAQGGFFDVADIERIEVLRGPQGTLYGRNTLSGAINIVTAKPTGDFGGEFRATYGNYDYKQFRGSVDFPEIADLVAVKLSGQIGKRDGIYEVGQNPFPEVVTAFNSSVDAVEDLDSQSFMLQARIQPSGGLTLDYAFDYSELDQRPAYTQAYSFYEGNIFDPGSPLYQFGGAFFPYDKYVSSEYRKTALINTNVYEDSRVFGHSLTAALDLGDIGELKSITAYRSVKFEDLLDLDGSPLPLAQSSRDSDYHAFSQEVQLAGNLSVFNYIVGAYYSKDKASTFNPQAFFGAPQSFDSRYRGRTTSYAAFGQVDVELTDRLTLTGGLRYTEETKTIARYYRNFADPSDSFAYNIDDIPGEFDNPELFDPTRVRTSPDADFNNLTPTAIIAYEPMDNVNVYAKYAKGFKSGGFNGESGSVDELATPYLPEKLTSYEIGVKTELLDGRLRLNMAAFQNDTTNLQLSVFTGQGAVSSIVQNAGKARVRGFELEATGNFVDWLTVSGSFAYLDPEYQEFIENGENVADNRAFSSAPEFTASASVDWRVFELGSGARLNIATDVNYTDEYFIFPFALEGTSPGGQNAFNTLAPARTVVDLRAILSRIPVGENDLSVTAFARNLFDIHKELTFIDFGASFGGITTANWIAPRTYGLTVGVQF</sequence>
<evidence type="ECO:0000256" key="1">
    <source>
        <dbReference type="ARBA" id="ARBA00004571"/>
    </source>
</evidence>
<dbReference type="InterPro" id="IPR036942">
    <property type="entry name" value="Beta-barrel_TonB_sf"/>
</dbReference>